<keyword evidence="1" id="KW-0732">Signal</keyword>
<accession>A0AAD4CQY4</accession>
<keyword evidence="3" id="KW-1185">Reference proteome</keyword>
<dbReference type="Proteomes" id="UP001194746">
    <property type="component" value="Unassembled WGS sequence"/>
</dbReference>
<dbReference type="EMBL" id="VCAU01000022">
    <property type="protein sequence ID" value="KAF9890961.1"/>
    <property type="molecule type" value="Genomic_DNA"/>
</dbReference>
<dbReference type="AlphaFoldDB" id="A0AAD4CQY4"/>
<evidence type="ECO:0000313" key="3">
    <source>
        <dbReference type="Proteomes" id="UP001194746"/>
    </source>
</evidence>
<evidence type="ECO:0008006" key="4">
    <source>
        <dbReference type="Google" id="ProtNLM"/>
    </source>
</evidence>
<evidence type="ECO:0000256" key="1">
    <source>
        <dbReference type="SAM" id="SignalP"/>
    </source>
</evidence>
<comment type="caution">
    <text evidence="2">The sequence shown here is derived from an EMBL/GenBank/DDBJ whole genome shotgun (WGS) entry which is preliminary data.</text>
</comment>
<gene>
    <name evidence="2" type="ORF">FE257_005218</name>
</gene>
<protein>
    <recommendedName>
        <fullName evidence="4">Secreted protein</fullName>
    </recommendedName>
</protein>
<sequence>MQLHPKLALGSLLIVTYSTMAQEEECFHVLSTFRITVTVLRGLTGTSIGRGVTIFTRWTVGVGHSPNAYPEAILLL</sequence>
<feature type="signal peptide" evidence="1">
    <location>
        <begin position="1"/>
        <end position="21"/>
    </location>
</feature>
<proteinExistence type="predicted"/>
<name>A0AAD4CQY4_ASPNN</name>
<evidence type="ECO:0000313" key="2">
    <source>
        <dbReference type="EMBL" id="KAF9890961.1"/>
    </source>
</evidence>
<feature type="chain" id="PRO_5042029878" description="Secreted protein" evidence="1">
    <location>
        <begin position="22"/>
        <end position="76"/>
    </location>
</feature>
<organism evidence="2 3">
    <name type="scientific">Aspergillus nanangensis</name>
    <dbReference type="NCBI Taxonomy" id="2582783"/>
    <lineage>
        <taxon>Eukaryota</taxon>
        <taxon>Fungi</taxon>
        <taxon>Dikarya</taxon>
        <taxon>Ascomycota</taxon>
        <taxon>Pezizomycotina</taxon>
        <taxon>Eurotiomycetes</taxon>
        <taxon>Eurotiomycetidae</taxon>
        <taxon>Eurotiales</taxon>
        <taxon>Aspergillaceae</taxon>
        <taxon>Aspergillus</taxon>
        <taxon>Aspergillus subgen. Circumdati</taxon>
    </lineage>
</organism>
<reference evidence="2" key="2">
    <citation type="submission" date="2020-02" db="EMBL/GenBank/DDBJ databases">
        <authorList>
            <person name="Gilchrist C.L.M."/>
            <person name="Chooi Y.-H."/>
        </authorList>
    </citation>
    <scope>NUCLEOTIDE SEQUENCE</scope>
    <source>
        <strain evidence="2">MST-FP2251</strain>
    </source>
</reference>
<reference evidence="2" key="1">
    <citation type="journal article" date="2019" name="Beilstein J. Org. Chem.">
        <title>Nanangenines: drimane sesquiterpenoids as the dominant metabolite cohort of a novel Australian fungus, Aspergillus nanangensis.</title>
        <authorList>
            <person name="Lacey H.J."/>
            <person name="Gilchrist C.L.M."/>
            <person name="Crombie A."/>
            <person name="Kalaitzis J.A."/>
            <person name="Vuong D."/>
            <person name="Rutledge P.J."/>
            <person name="Turner P."/>
            <person name="Pitt J.I."/>
            <person name="Lacey E."/>
            <person name="Chooi Y.H."/>
            <person name="Piggott A.M."/>
        </authorList>
    </citation>
    <scope>NUCLEOTIDE SEQUENCE</scope>
    <source>
        <strain evidence="2">MST-FP2251</strain>
    </source>
</reference>